<dbReference type="EMBL" id="AMQM01000531">
    <property type="status" value="NOT_ANNOTATED_CDS"/>
    <property type="molecule type" value="Genomic_DNA"/>
</dbReference>
<dbReference type="InterPro" id="IPR036179">
    <property type="entry name" value="Ig-like_dom_sf"/>
</dbReference>
<name>T1EPX6_HELRO</name>
<reference evidence="6" key="1">
    <citation type="submission" date="2012-12" db="EMBL/GenBank/DDBJ databases">
        <authorList>
            <person name="Hellsten U."/>
            <person name="Grimwood J."/>
            <person name="Chapman J.A."/>
            <person name="Shapiro H."/>
            <person name="Aerts A."/>
            <person name="Otillar R.P."/>
            <person name="Terry A.Y."/>
            <person name="Boore J.L."/>
            <person name="Simakov O."/>
            <person name="Marletaz F."/>
            <person name="Cho S.-J."/>
            <person name="Edsinger-Gonzales E."/>
            <person name="Havlak P."/>
            <person name="Kuo D.-H."/>
            <person name="Larsson T."/>
            <person name="Lv J."/>
            <person name="Arendt D."/>
            <person name="Savage R."/>
            <person name="Osoegawa K."/>
            <person name="de Jong P."/>
            <person name="Lindberg D.R."/>
            <person name="Seaver E.C."/>
            <person name="Weisblat D.A."/>
            <person name="Putnam N.H."/>
            <person name="Grigoriev I.V."/>
            <person name="Rokhsar D.S."/>
        </authorList>
    </citation>
    <scope>NUCLEOTIDE SEQUENCE</scope>
</reference>
<dbReference type="PANTHER" id="PTHR45080">
    <property type="entry name" value="CONTACTIN 5"/>
    <property type="match status" value="1"/>
</dbReference>
<dbReference type="PANTHER" id="PTHR45080:SF33">
    <property type="entry name" value="IG-LIKE DOMAIN-CONTAINING PROTEIN"/>
    <property type="match status" value="1"/>
</dbReference>
<dbReference type="GO" id="GO:0005886">
    <property type="term" value="C:plasma membrane"/>
    <property type="evidence" value="ECO:0000318"/>
    <property type="project" value="GO_Central"/>
</dbReference>
<dbReference type="EnsemblMetazoa" id="HelroT160179">
    <property type="protein sequence ID" value="HelroP160179"/>
    <property type="gene ID" value="HelroG160179"/>
</dbReference>
<accession>T1EPX6</accession>
<evidence type="ECO:0000313" key="4">
    <source>
        <dbReference type="EMBL" id="ESO06055.1"/>
    </source>
</evidence>
<organism evidence="5 6">
    <name type="scientific">Helobdella robusta</name>
    <name type="common">Californian leech</name>
    <dbReference type="NCBI Taxonomy" id="6412"/>
    <lineage>
        <taxon>Eukaryota</taxon>
        <taxon>Metazoa</taxon>
        <taxon>Spiralia</taxon>
        <taxon>Lophotrochozoa</taxon>
        <taxon>Annelida</taxon>
        <taxon>Clitellata</taxon>
        <taxon>Hirudinea</taxon>
        <taxon>Rhynchobdellida</taxon>
        <taxon>Glossiphoniidae</taxon>
        <taxon>Helobdella</taxon>
    </lineage>
</organism>
<evidence type="ECO:0000313" key="5">
    <source>
        <dbReference type="EnsemblMetazoa" id="HelroP160179"/>
    </source>
</evidence>
<dbReference type="InterPro" id="IPR013783">
    <property type="entry name" value="Ig-like_fold"/>
</dbReference>
<dbReference type="FunFam" id="2.60.40.10:FF:000032">
    <property type="entry name" value="palladin isoform X1"/>
    <property type="match status" value="1"/>
</dbReference>
<evidence type="ECO:0000313" key="6">
    <source>
        <dbReference type="Proteomes" id="UP000015101"/>
    </source>
</evidence>
<dbReference type="KEGG" id="hro:HELRODRAFT_160179"/>
<evidence type="ECO:0000259" key="3">
    <source>
        <dbReference type="PROSITE" id="PS50835"/>
    </source>
</evidence>
<dbReference type="InterPro" id="IPR050958">
    <property type="entry name" value="Cell_Adh-Cytoskel_Orgn"/>
</dbReference>
<dbReference type="OrthoDB" id="6282755at2759"/>
<dbReference type="GO" id="GO:0007156">
    <property type="term" value="P:homophilic cell adhesion via plasma membrane adhesion molecules"/>
    <property type="evidence" value="ECO:0000318"/>
    <property type="project" value="GO_Central"/>
</dbReference>
<feature type="domain" description="Ig-like" evidence="3">
    <location>
        <begin position="284"/>
        <end position="376"/>
    </location>
</feature>
<dbReference type="PROSITE" id="PS50835">
    <property type="entry name" value="IG_LIKE"/>
    <property type="match status" value="3"/>
</dbReference>
<dbReference type="GeneID" id="20198626"/>
<dbReference type="CTD" id="20198626"/>
<dbReference type="eggNOG" id="KOG3510">
    <property type="taxonomic scope" value="Eukaryota"/>
</dbReference>
<dbReference type="InterPro" id="IPR003598">
    <property type="entry name" value="Ig_sub2"/>
</dbReference>
<dbReference type="Proteomes" id="UP000015101">
    <property type="component" value="Unassembled WGS sequence"/>
</dbReference>
<dbReference type="RefSeq" id="XP_009015423.1">
    <property type="nucleotide sequence ID" value="XM_009017175.1"/>
</dbReference>
<evidence type="ECO:0000256" key="1">
    <source>
        <dbReference type="ARBA" id="ARBA00023157"/>
    </source>
</evidence>
<keyword evidence="2" id="KW-0393">Immunoglobulin domain</keyword>
<dbReference type="AlphaFoldDB" id="T1EPX6"/>
<proteinExistence type="predicted"/>
<sequence>MNMVLHYKLASSCVACRLEIKPKTKSLVKPLNNSLLFTCEKVSDDGGYEDDEDGVDDFNGGRIKLKWFNKYGEEIVGSSGRIYVESGYNSIKLFITTIKEEDDGDYTCKNIASAVSDDNVEMASISLSVYKDITFEDAPEKQYIEIHSSSTIKCVVSGLPVPFVSWRFNGRKISPVPPSMTKHMLDVQEVAEAGNVTLSCSAHAMPSPTYQFFKTAKTKNNEMAQQGARIHSLPKKITIDPVKGIMVIMNVSKLTGDDDYIYQCLAVNKLGNDSSFGQIKILTPPVISLQPIVVTTKNSKVTIECASTGDPLPDLSFMRNGEKLMSDFLPNKGRHVLNEVNQTYLLLEISDVEVEDAGTYTCASNNSVGYDEKGIDLVVQYAPVFVGYKSSLKRMHAWPGVSINMSCRVRAVPRPVVQWFVMRNTPGDGGEDGYQVVHDGGKVYKVFESEEGPLLQITVEKKDDEISSDNHTDVRDKNIDDDERNIFTGYMCKAVNDHRKQKKEADWFSQNPRPVFTGPVCESVGFRTTLACFHWAVKSDRLSHDQGPVFTGPVSQSVDFRTTLACFHWAVKSDRLSHDQGPVFTGPVSQSVDFRTTPACFHWAVESDRLSHDQHKTTRVRTTLETNCVSSVRVRNYANEHSLVLNPLLRT</sequence>
<dbReference type="InterPro" id="IPR003599">
    <property type="entry name" value="Ig_sub"/>
</dbReference>
<dbReference type="Gene3D" id="2.60.40.10">
    <property type="entry name" value="Immunoglobulins"/>
    <property type="match status" value="5"/>
</dbReference>
<gene>
    <name evidence="5" type="primary">20198626</name>
    <name evidence="4" type="ORF">HELRODRAFT_160179</name>
</gene>
<dbReference type="SUPFAM" id="SSF48726">
    <property type="entry name" value="Immunoglobulin"/>
    <property type="match status" value="5"/>
</dbReference>
<dbReference type="SMART" id="SM00408">
    <property type="entry name" value="IGc2"/>
    <property type="match status" value="2"/>
</dbReference>
<dbReference type="GO" id="GO:0008046">
    <property type="term" value="F:axon guidance receptor activity"/>
    <property type="evidence" value="ECO:0000318"/>
    <property type="project" value="GO_Central"/>
</dbReference>
<reference evidence="5" key="3">
    <citation type="submission" date="2015-06" db="UniProtKB">
        <authorList>
            <consortium name="EnsemblMetazoa"/>
        </authorList>
    </citation>
    <scope>IDENTIFICATION</scope>
</reference>
<feature type="domain" description="Ig-like" evidence="3">
    <location>
        <begin position="178"/>
        <end position="283"/>
    </location>
</feature>
<dbReference type="Pfam" id="PF13927">
    <property type="entry name" value="Ig_3"/>
    <property type="match status" value="2"/>
</dbReference>
<dbReference type="HOGENOM" id="CLU_421080_0_0_1"/>
<keyword evidence="6" id="KW-1185">Reference proteome</keyword>
<keyword evidence="1" id="KW-1015">Disulfide bond</keyword>
<dbReference type="GO" id="GO:0043025">
    <property type="term" value="C:neuronal cell body"/>
    <property type="evidence" value="ECO:0000318"/>
    <property type="project" value="GO_Central"/>
</dbReference>
<protein>
    <recommendedName>
        <fullName evidence="3">Ig-like domain-containing protein</fullName>
    </recommendedName>
</protein>
<dbReference type="GO" id="GO:0050808">
    <property type="term" value="P:synapse organization"/>
    <property type="evidence" value="ECO:0000318"/>
    <property type="project" value="GO_Central"/>
</dbReference>
<dbReference type="GO" id="GO:0030424">
    <property type="term" value="C:axon"/>
    <property type="evidence" value="ECO:0000318"/>
    <property type="project" value="GO_Central"/>
</dbReference>
<dbReference type="SMART" id="SM00409">
    <property type="entry name" value="IG"/>
    <property type="match status" value="3"/>
</dbReference>
<dbReference type="STRING" id="6412.T1EPX6"/>
<dbReference type="InterPro" id="IPR007110">
    <property type="entry name" value="Ig-like_dom"/>
</dbReference>
<dbReference type="EMBL" id="KB096324">
    <property type="protein sequence ID" value="ESO06055.1"/>
    <property type="molecule type" value="Genomic_DNA"/>
</dbReference>
<dbReference type="InParanoid" id="T1EPX6"/>
<feature type="domain" description="Ig-like" evidence="3">
    <location>
        <begin position="22"/>
        <end position="126"/>
    </location>
</feature>
<reference evidence="4 6" key="2">
    <citation type="journal article" date="2013" name="Nature">
        <title>Insights into bilaterian evolution from three spiralian genomes.</title>
        <authorList>
            <person name="Simakov O."/>
            <person name="Marletaz F."/>
            <person name="Cho S.J."/>
            <person name="Edsinger-Gonzales E."/>
            <person name="Havlak P."/>
            <person name="Hellsten U."/>
            <person name="Kuo D.H."/>
            <person name="Larsson T."/>
            <person name="Lv J."/>
            <person name="Arendt D."/>
            <person name="Savage R."/>
            <person name="Osoegawa K."/>
            <person name="de Jong P."/>
            <person name="Grimwood J."/>
            <person name="Chapman J.A."/>
            <person name="Shapiro H."/>
            <person name="Aerts A."/>
            <person name="Otillar R.P."/>
            <person name="Terry A.Y."/>
            <person name="Boore J.L."/>
            <person name="Grigoriev I.V."/>
            <person name="Lindberg D.R."/>
            <person name="Seaver E.C."/>
            <person name="Weisblat D.A."/>
            <person name="Putnam N.H."/>
            <person name="Rokhsar D.S."/>
        </authorList>
    </citation>
    <scope>NUCLEOTIDE SEQUENCE</scope>
</reference>
<evidence type="ECO:0000256" key="2">
    <source>
        <dbReference type="ARBA" id="ARBA00023319"/>
    </source>
</evidence>